<reference evidence="3 4" key="1">
    <citation type="journal article" date="2016" name="Nat. Commun.">
        <title>Thousands of microbial genomes shed light on interconnected biogeochemical processes in an aquifer system.</title>
        <authorList>
            <person name="Anantharaman K."/>
            <person name="Brown C.T."/>
            <person name="Hug L.A."/>
            <person name="Sharon I."/>
            <person name="Castelle C.J."/>
            <person name="Probst A.J."/>
            <person name="Thomas B.C."/>
            <person name="Singh A."/>
            <person name="Wilkins M.J."/>
            <person name="Karaoz U."/>
            <person name="Brodie E.L."/>
            <person name="Williams K.H."/>
            <person name="Hubbard S.S."/>
            <person name="Banfield J.F."/>
        </authorList>
    </citation>
    <scope>NUCLEOTIDE SEQUENCE [LARGE SCALE GENOMIC DNA]</scope>
</reference>
<accession>A0A1G2LEN8</accession>
<dbReference type="Proteomes" id="UP000178977">
    <property type="component" value="Unassembled WGS sequence"/>
</dbReference>
<keyword evidence="1" id="KW-0472">Membrane</keyword>
<gene>
    <name evidence="3" type="ORF">A3A44_00385</name>
</gene>
<feature type="chain" id="PRO_5009583560" description="DUF2752 domain-containing protein" evidence="2">
    <location>
        <begin position="32"/>
        <end position="174"/>
    </location>
</feature>
<keyword evidence="1" id="KW-0812">Transmembrane</keyword>
<feature type="transmembrane region" description="Helical" evidence="1">
    <location>
        <begin position="107"/>
        <end position="125"/>
    </location>
</feature>
<dbReference type="EMBL" id="MHQT01000005">
    <property type="protein sequence ID" value="OHA10088.1"/>
    <property type="molecule type" value="Genomic_DNA"/>
</dbReference>
<evidence type="ECO:0000256" key="2">
    <source>
        <dbReference type="SAM" id="SignalP"/>
    </source>
</evidence>
<evidence type="ECO:0000256" key="1">
    <source>
        <dbReference type="SAM" id="Phobius"/>
    </source>
</evidence>
<sequence>MIAAIRRRPLRIILALTAAAALLLIAFPASAAIVPDACRIKAVQADITAGRPFGCTVCHLGVMLINLTNFFIFTIALPVTALLVAIGGIVLLTAGPSEKMRTLGKTILTRTVVGAVIVLVAWLAVDTLIKVLTNGKDALSELGTPWNEVPVERCFDKMAVGNSGGGGSNGSGGG</sequence>
<feature type="transmembrane region" description="Helical" evidence="1">
    <location>
        <begin position="70"/>
        <end position="95"/>
    </location>
</feature>
<name>A0A1G2LEN8_9BACT</name>
<dbReference type="AlphaFoldDB" id="A0A1G2LEN8"/>
<keyword evidence="1" id="KW-1133">Transmembrane helix</keyword>
<evidence type="ECO:0000313" key="4">
    <source>
        <dbReference type="Proteomes" id="UP000178977"/>
    </source>
</evidence>
<keyword evidence="2" id="KW-0732">Signal</keyword>
<comment type="caution">
    <text evidence="3">The sequence shown here is derived from an EMBL/GenBank/DDBJ whole genome shotgun (WGS) entry which is preliminary data.</text>
</comment>
<proteinExistence type="predicted"/>
<organism evidence="3 4">
    <name type="scientific">Candidatus Sungbacteria bacterium RIFCSPLOWO2_01_FULL_60_25</name>
    <dbReference type="NCBI Taxonomy" id="1802281"/>
    <lineage>
        <taxon>Bacteria</taxon>
        <taxon>Candidatus Sungiibacteriota</taxon>
    </lineage>
</organism>
<evidence type="ECO:0008006" key="5">
    <source>
        <dbReference type="Google" id="ProtNLM"/>
    </source>
</evidence>
<protein>
    <recommendedName>
        <fullName evidence="5">DUF2752 domain-containing protein</fullName>
    </recommendedName>
</protein>
<dbReference type="STRING" id="1802281.A3A44_00385"/>
<evidence type="ECO:0000313" key="3">
    <source>
        <dbReference type="EMBL" id="OHA10088.1"/>
    </source>
</evidence>
<feature type="signal peptide" evidence="2">
    <location>
        <begin position="1"/>
        <end position="31"/>
    </location>
</feature>